<evidence type="ECO:0000313" key="8">
    <source>
        <dbReference type="Proteomes" id="UP000504635"/>
    </source>
</evidence>
<proteinExistence type="inferred from homology"/>
<dbReference type="InterPro" id="IPR029044">
    <property type="entry name" value="Nucleotide-diphossugar_trans"/>
</dbReference>
<evidence type="ECO:0000256" key="5">
    <source>
        <dbReference type="ARBA" id="ARBA00023034"/>
    </source>
</evidence>
<evidence type="ECO:0000256" key="1">
    <source>
        <dbReference type="ARBA" id="ARBA00004323"/>
    </source>
</evidence>
<dbReference type="GO" id="GO:0000139">
    <property type="term" value="C:Golgi membrane"/>
    <property type="evidence" value="ECO:0007669"/>
    <property type="project" value="UniProtKB-SubCell"/>
</dbReference>
<dbReference type="InterPro" id="IPR007577">
    <property type="entry name" value="GlycoTrfase_DXD_sugar-bd_CS"/>
</dbReference>
<dbReference type="RefSeq" id="XP_030751816.1">
    <property type="nucleotide sequence ID" value="XM_030895956.1"/>
</dbReference>
<dbReference type="GO" id="GO:0035248">
    <property type="term" value="F:alpha-1,4-N-acetylgalactosaminyltransferase activity"/>
    <property type="evidence" value="ECO:0007669"/>
    <property type="project" value="TreeGrafter"/>
</dbReference>
<evidence type="ECO:0000313" key="9">
    <source>
        <dbReference type="RefSeq" id="XP_030751816.1"/>
    </source>
</evidence>
<dbReference type="GeneID" id="115879248"/>
<evidence type="ECO:0000259" key="7">
    <source>
        <dbReference type="Pfam" id="PF04572"/>
    </source>
</evidence>
<keyword evidence="4" id="KW-0808">Transferase</keyword>
<dbReference type="Gene3D" id="3.90.550.20">
    <property type="match status" value="1"/>
</dbReference>
<evidence type="ECO:0000256" key="2">
    <source>
        <dbReference type="ARBA" id="ARBA00009003"/>
    </source>
</evidence>
<evidence type="ECO:0000256" key="3">
    <source>
        <dbReference type="ARBA" id="ARBA00022676"/>
    </source>
</evidence>
<sequence length="357" mass="40991">MISYKKLLLACLISCILVVLVQCIFYVKSINFYKRYYKLYSPKNEMYCHFLPVLDTLPSVNDDEIIKDTSIFFLETSCNSYYGEKILIQSRQACAIESAARANPNKTVYLFYASPGKFQDDQSESDGLIRNLMSYPNVKLKYINMKKFVQGTPVEKLWTSEKIFKSQHILPHMSDILRYLTLWKYGGIYMDLDVIVMKNLETISKNFAGAQESESIASGVMGFSSNGIGHQYVNSCVYDLAEHFNGDVWGANGPHIITRFASKLCNGNVKDFLDKSCEDFHIYPTDAFYSIPYPAWGLFYDSKELANVREKTKNSFLIHVWNKLSAGKKIPIDDDIPYLDFARKYCPGTVLNLKKYF</sequence>
<dbReference type="InterPro" id="IPR051981">
    <property type="entry name" value="Glycosyltransf_32"/>
</dbReference>
<dbReference type="Pfam" id="PF04572">
    <property type="entry name" value="Gb3_synth"/>
    <property type="match status" value="1"/>
</dbReference>
<feature type="domain" description="Alpha 1,4-glycosyltransferase" evidence="7">
    <location>
        <begin position="227"/>
        <end position="350"/>
    </location>
</feature>
<evidence type="ECO:0000256" key="6">
    <source>
        <dbReference type="ARBA" id="ARBA00023136"/>
    </source>
</evidence>
<evidence type="ECO:0000256" key="4">
    <source>
        <dbReference type="ARBA" id="ARBA00022679"/>
    </source>
</evidence>
<keyword evidence="6" id="KW-0472">Membrane</keyword>
<keyword evidence="8" id="KW-1185">Reference proteome</keyword>
<dbReference type="KEGG" id="soy:115879248"/>
<dbReference type="Proteomes" id="UP000504635">
    <property type="component" value="Unplaced"/>
</dbReference>
<reference evidence="9" key="1">
    <citation type="submission" date="2025-08" db="UniProtKB">
        <authorList>
            <consortium name="RefSeq"/>
        </authorList>
    </citation>
    <scope>IDENTIFICATION</scope>
    <source>
        <tissue evidence="9">Gonads</tissue>
    </source>
</reference>
<dbReference type="OrthoDB" id="409543at2759"/>
<dbReference type="Pfam" id="PF04488">
    <property type="entry name" value="Gly_transf_sug"/>
    <property type="match status" value="1"/>
</dbReference>
<dbReference type="FunCoup" id="A0A6J2XL49">
    <property type="interactions" value="31"/>
</dbReference>
<dbReference type="AlphaFoldDB" id="A0A6J2XL49"/>
<dbReference type="SUPFAM" id="SSF53448">
    <property type="entry name" value="Nucleotide-diphospho-sugar transferases"/>
    <property type="match status" value="1"/>
</dbReference>
<accession>A0A6J2XL49</accession>
<dbReference type="GO" id="GO:0006688">
    <property type="term" value="P:glycosphingolipid biosynthetic process"/>
    <property type="evidence" value="ECO:0007669"/>
    <property type="project" value="TreeGrafter"/>
</dbReference>
<organism evidence="8 9">
    <name type="scientific">Sitophilus oryzae</name>
    <name type="common">Rice weevil</name>
    <name type="synonym">Curculio oryzae</name>
    <dbReference type="NCBI Taxonomy" id="7048"/>
    <lineage>
        <taxon>Eukaryota</taxon>
        <taxon>Metazoa</taxon>
        <taxon>Ecdysozoa</taxon>
        <taxon>Arthropoda</taxon>
        <taxon>Hexapoda</taxon>
        <taxon>Insecta</taxon>
        <taxon>Pterygota</taxon>
        <taxon>Neoptera</taxon>
        <taxon>Endopterygota</taxon>
        <taxon>Coleoptera</taxon>
        <taxon>Polyphaga</taxon>
        <taxon>Cucujiformia</taxon>
        <taxon>Curculionidae</taxon>
        <taxon>Dryophthorinae</taxon>
        <taxon>Sitophilus</taxon>
    </lineage>
</organism>
<keyword evidence="3" id="KW-0328">Glycosyltransferase</keyword>
<protein>
    <submittedName>
        <fullName evidence="9">Lactosylceramide 4-alpha-galactosyltransferase-like</fullName>
    </submittedName>
</protein>
<gene>
    <name evidence="9" type="primary">LOC115879248</name>
</gene>
<dbReference type="PANTHER" id="PTHR12042">
    <property type="entry name" value="LACTOSYLCERAMIDE 4-ALPHA-GALACTOSYLTRANSFERASE ALPHA- 1,4-GALACTOSYLTRANSFERASE"/>
    <property type="match status" value="1"/>
</dbReference>
<comment type="subcellular location">
    <subcellularLocation>
        <location evidence="1">Golgi apparatus membrane</location>
        <topology evidence="1">Single-pass type II membrane protein</topology>
    </subcellularLocation>
</comment>
<dbReference type="PANTHER" id="PTHR12042:SF21">
    <property type="entry name" value="ALPHA1,4-GALACTOSYLTRANSFERASE 1-RELATED"/>
    <property type="match status" value="1"/>
</dbReference>
<keyword evidence="5" id="KW-0333">Golgi apparatus</keyword>
<name>A0A6J2XL49_SITOR</name>
<dbReference type="InParanoid" id="A0A6J2XL49"/>
<comment type="similarity">
    <text evidence="2">Belongs to the glycosyltransferase 32 family.</text>
</comment>
<dbReference type="InterPro" id="IPR007652">
    <property type="entry name" value="A1-4-GlycosylTfrase_dom"/>
</dbReference>